<dbReference type="AlphaFoldDB" id="A0A1W0A0S5"/>
<dbReference type="InterPro" id="IPR000922">
    <property type="entry name" value="Lectin_gal-bd_dom"/>
</dbReference>
<reference evidence="2 3" key="1">
    <citation type="journal article" date="2014" name="Genome Biol. Evol.">
        <title>The secreted proteins of Achlya hypogyna and Thraustotheca clavata identify the ancestral oomycete secretome and reveal gene acquisitions by horizontal gene transfer.</title>
        <authorList>
            <person name="Misner I."/>
            <person name="Blouin N."/>
            <person name="Leonard G."/>
            <person name="Richards T.A."/>
            <person name="Lane C.E."/>
        </authorList>
    </citation>
    <scope>NUCLEOTIDE SEQUENCE [LARGE SCALE GENOMIC DNA]</scope>
    <source>
        <strain evidence="2 3">ATCC 34112</strain>
    </source>
</reference>
<accession>A0A1W0A0S5</accession>
<dbReference type="Proteomes" id="UP000243217">
    <property type="component" value="Unassembled WGS sequence"/>
</dbReference>
<name>A0A1W0A0S5_9STRA</name>
<comment type="caution">
    <text evidence="2">The sequence shown here is derived from an EMBL/GenBank/DDBJ whole genome shotgun (WGS) entry which is preliminary data.</text>
</comment>
<dbReference type="GO" id="GO:0030246">
    <property type="term" value="F:carbohydrate binding"/>
    <property type="evidence" value="ECO:0007669"/>
    <property type="project" value="InterPro"/>
</dbReference>
<dbReference type="STRING" id="74557.A0A1W0A0S5"/>
<dbReference type="Gene3D" id="2.60.120.740">
    <property type="match status" value="2"/>
</dbReference>
<dbReference type="Pfam" id="PF02140">
    <property type="entry name" value="SUEL_Lectin"/>
    <property type="match status" value="2"/>
</dbReference>
<dbReference type="PROSITE" id="PS50228">
    <property type="entry name" value="SUEL_LECTIN"/>
    <property type="match status" value="2"/>
</dbReference>
<gene>
    <name evidence="2" type="ORF">THRCLA_04058</name>
</gene>
<dbReference type="CDD" id="cd22842">
    <property type="entry name" value="Gal_Rha_Lectin_BGal"/>
    <property type="match status" value="2"/>
</dbReference>
<organism evidence="2 3">
    <name type="scientific">Thraustotheca clavata</name>
    <dbReference type="NCBI Taxonomy" id="74557"/>
    <lineage>
        <taxon>Eukaryota</taxon>
        <taxon>Sar</taxon>
        <taxon>Stramenopiles</taxon>
        <taxon>Oomycota</taxon>
        <taxon>Saprolegniomycetes</taxon>
        <taxon>Saprolegniales</taxon>
        <taxon>Achlyaceae</taxon>
        <taxon>Thraustotheca</taxon>
    </lineage>
</organism>
<feature type="domain" description="SUEL-type lectin" evidence="1">
    <location>
        <begin position="116"/>
        <end position="197"/>
    </location>
</feature>
<dbReference type="EMBL" id="JNBS01000824">
    <property type="protein sequence ID" value="OQS03620.1"/>
    <property type="molecule type" value="Genomic_DNA"/>
</dbReference>
<dbReference type="InterPro" id="IPR043159">
    <property type="entry name" value="Lectin_gal-bd_sf"/>
</dbReference>
<evidence type="ECO:0000313" key="3">
    <source>
        <dbReference type="Proteomes" id="UP000243217"/>
    </source>
</evidence>
<proteinExistence type="predicted"/>
<feature type="domain" description="SUEL-type lectin" evidence="1">
    <location>
        <begin position="19"/>
        <end position="105"/>
    </location>
</feature>
<dbReference type="PANTHER" id="PTHR46780">
    <property type="entry name" value="PROTEIN EVA-1"/>
    <property type="match status" value="1"/>
</dbReference>
<keyword evidence="3" id="KW-1185">Reference proteome</keyword>
<evidence type="ECO:0000259" key="1">
    <source>
        <dbReference type="PROSITE" id="PS50228"/>
    </source>
</evidence>
<evidence type="ECO:0000313" key="2">
    <source>
        <dbReference type="EMBL" id="OQS03620.1"/>
    </source>
</evidence>
<dbReference type="OrthoDB" id="1100386at2759"/>
<sequence>MAPPALFLTPAAILLGKTIGEGGSITLDCGNPALQITRIIFASYGMPEGNGLRAKTGWCNAGSSREVVRKACVGQSSCKIDAINEVFGDPCVGTVKHLTIAAECSRGPKYEYSASVSEHETLNLTCDRDYIIDSVNFASYGTPNGYSTGSCNSDKSTDVITQSCVGLATCSVAAENDVFGDPCVGTFKALAAKVNCALATPTIPKWY</sequence>
<protein>
    <recommendedName>
        <fullName evidence="1">SUEL-type lectin domain-containing protein</fullName>
    </recommendedName>
</protein>